<keyword evidence="7" id="KW-1185">Reference proteome</keyword>
<feature type="repeat" description="TPR" evidence="3">
    <location>
        <begin position="438"/>
        <end position="471"/>
    </location>
</feature>
<gene>
    <name evidence="6" type="ORF">Egran_04585</name>
</gene>
<dbReference type="SMART" id="SM00028">
    <property type="entry name" value="TPR"/>
    <property type="match status" value="7"/>
</dbReference>
<sequence length="747" mass="83663">MILFSKSSSTDKIKGRSRRHKGKDKDNNKDKEKDRVKDRDRDRDRDKHLDRDRHKVTDHDRDKHRHRDKGRDKDREKDREKDKNREKNSHSDHLRTSRRSISTTSTASNTTSNTTNSTTVNSDFSLPSRSLPARDSPNSPRTSPQKSSFSRKSPSKSASYNPNHLDLSSTQSRPNELRRLSTMATMRDDARSSMDIEQESSTTPQIPVAASTSAAAPAQSSPVTNGVPSENEERSPTPPPHRSSPSQALSDGGESFKLIGNRFYKLGDFNRAIEEYNKALEKNPNSSVFLSNRAAAYLSASRFTEAKEDALRALELDPSNPKIMHRLARIYTSLGQPSEALEVLSRVQPPASSKDREPAEMMLRYITQAEDALREGKGGSMVVICLDKARQLLGSNVKQPRKWTLMLAEAQLKMGNSNGYGKAHDFAISMLRENRQDPDALLLRARAYYGQGDNEQALKYLKECLSLDPDSKEALKLFRMLRKLTQTKNEGNAAFKAKDYRKAVELYTQGLGIDLNNKDMNSKLLQNRAQAHLALKNYSRAIEDCTEALRLDPSYTKALKIRAKAYGAAEDWEEAVRDYKSVAESNPGEKGIHEDIRHAELELKKSKRKDYYKILGVSKDASEQELKKAYRRLAIQYHPDKNIDGEGNDEKFKELGEAYEILIDPQKRASYDNGDDLIDPTDMFGGRGGPAFATSMGGMSGMGGANINIDPNLFFNMMHEGGGFPRSGGGHPFASAHSRSGFGGFEF</sequence>
<dbReference type="EMBL" id="NPHW01004653">
    <property type="protein sequence ID" value="OXV07649.1"/>
    <property type="molecule type" value="Genomic_DNA"/>
</dbReference>
<evidence type="ECO:0000313" key="6">
    <source>
        <dbReference type="EMBL" id="OXV07649.1"/>
    </source>
</evidence>
<evidence type="ECO:0000313" key="7">
    <source>
        <dbReference type="Proteomes" id="UP000243515"/>
    </source>
</evidence>
<evidence type="ECO:0000256" key="4">
    <source>
        <dbReference type="SAM" id="MobiDB-lite"/>
    </source>
</evidence>
<dbReference type="Pfam" id="PF07719">
    <property type="entry name" value="TPR_2"/>
    <property type="match status" value="1"/>
</dbReference>
<keyword evidence="1" id="KW-0677">Repeat</keyword>
<feature type="compositionally biased region" description="Basic and acidic residues" evidence="4">
    <location>
        <begin position="69"/>
        <end position="95"/>
    </location>
</feature>
<feature type="repeat" description="TPR" evidence="3">
    <location>
        <begin position="522"/>
        <end position="555"/>
    </location>
</feature>
<reference evidence="6 7" key="1">
    <citation type="journal article" date="2015" name="Environ. Microbiol.">
        <title>Metagenome sequence of Elaphomyces granulatus from sporocarp tissue reveals Ascomycota ectomycorrhizal fingerprints of genome expansion and a Proteobacteria-rich microbiome.</title>
        <authorList>
            <person name="Quandt C.A."/>
            <person name="Kohler A."/>
            <person name="Hesse C.N."/>
            <person name="Sharpton T.J."/>
            <person name="Martin F."/>
            <person name="Spatafora J.W."/>
        </authorList>
    </citation>
    <scope>NUCLEOTIDE SEQUENCE [LARGE SCALE GENOMIC DNA]</scope>
    <source>
        <strain evidence="6 7">OSC145934</strain>
    </source>
</reference>
<organism evidence="6 7">
    <name type="scientific">Elaphomyces granulatus</name>
    <dbReference type="NCBI Taxonomy" id="519963"/>
    <lineage>
        <taxon>Eukaryota</taxon>
        <taxon>Fungi</taxon>
        <taxon>Dikarya</taxon>
        <taxon>Ascomycota</taxon>
        <taxon>Pezizomycotina</taxon>
        <taxon>Eurotiomycetes</taxon>
        <taxon>Eurotiomycetidae</taxon>
        <taxon>Eurotiales</taxon>
        <taxon>Elaphomycetaceae</taxon>
        <taxon>Elaphomyces</taxon>
    </lineage>
</organism>
<dbReference type="PROSITE" id="PS00636">
    <property type="entry name" value="DNAJ_1"/>
    <property type="match status" value="1"/>
</dbReference>
<dbReference type="Gene3D" id="1.25.40.10">
    <property type="entry name" value="Tetratricopeptide repeat domain"/>
    <property type="match status" value="1"/>
</dbReference>
<dbReference type="SUPFAM" id="SSF46565">
    <property type="entry name" value="Chaperone J-domain"/>
    <property type="match status" value="1"/>
</dbReference>
<dbReference type="PRINTS" id="PR00625">
    <property type="entry name" value="JDOMAIN"/>
</dbReference>
<dbReference type="PANTHER" id="PTHR44200">
    <property type="entry name" value="DNAJ HOMOLOG SUBFAMILY C MEMBER 7"/>
    <property type="match status" value="1"/>
</dbReference>
<evidence type="ECO:0000259" key="5">
    <source>
        <dbReference type="PROSITE" id="PS50076"/>
    </source>
</evidence>
<feature type="compositionally biased region" description="Polar residues" evidence="4">
    <location>
        <begin position="160"/>
        <end position="174"/>
    </location>
</feature>
<dbReference type="InterPro" id="IPR011990">
    <property type="entry name" value="TPR-like_helical_dom_sf"/>
</dbReference>
<dbReference type="Pfam" id="PF00515">
    <property type="entry name" value="TPR_1"/>
    <property type="match status" value="1"/>
</dbReference>
<feature type="compositionally biased region" description="Low complexity" evidence="4">
    <location>
        <begin position="143"/>
        <end position="159"/>
    </location>
</feature>
<dbReference type="Pfam" id="PF13414">
    <property type="entry name" value="TPR_11"/>
    <property type="match status" value="1"/>
</dbReference>
<feature type="compositionally biased region" description="Basic and acidic residues" evidence="4">
    <location>
        <begin position="23"/>
        <end position="61"/>
    </location>
</feature>
<feature type="repeat" description="TPR" evidence="3">
    <location>
        <begin position="287"/>
        <end position="320"/>
    </location>
</feature>
<proteinExistence type="predicted"/>
<dbReference type="PROSITE" id="PS50076">
    <property type="entry name" value="DNAJ_2"/>
    <property type="match status" value="1"/>
</dbReference>
<dbReference type="InterPro" id="IPR001623">
    <property type="entry name" value="DnaJ_domain"/>
</dbReference>
<evidence type="ECO:0000256" key="2">
    <source>
        <dbReference type="ARBA" id="ARBA00022803"/>
    </source>
</evidence>
<feature type="compositionally biased region" description="Low complexity" evidence="4">
    <location>
        <begin position="99"/>
        <end position="122"/>
    </location>
</feature>
<dbReference type="Gene3D" id="1.10.287.110">
    <property type="entry name" value="DnaJ domain"/>
    <property type="match status" value="1"/>
</dbReference>
<evidence type="ECO:0000256" key="3">
    <source>
        <dbReference type="PROSITE-ProRule" id="PRU00339"/>
    </source>
</evidence>
<feature type="domain" description="J" evidence="5">
    <location>
        <begin position="610"/>
        <end position="675"/>
    </location>
</feature>
<dbReference type="CDD" id="cd06257">
    <property type="entry name" value="DnaJ"/>
    <property type="match status" value="1"/>
</dbReference>
<dbReference type="InterPro" id="IPR018253">
    <property type="entry name" value="DnaJ_domain_CS"/>
</dbReference>
<dbReference type="PANTHER" id="PTHR44200:SF1">
    <property type="entry name" value="DNAJ HOMOLOG SUBFAMILY C MEMBER 7"/>
    <property type="match status" value="1"/>
</dbReference>
<dbReference type="OrthoDB" id="10250354at2759"/>
<protein>
    <recommendedName>
        <fullName evidence="5">J domain-containing protein</fullName>
    </recommendedName>
</protein>
<keyword evidence="2 3" id="KW-0802">TPR repeat</keyword>
<dbReference type="InterPro" id="IPR013105">
    <property type="entry name" value="TPR_2"/>
</dbReference>
<name>A0A232LU36_9EURO</name>
<dbReference type="Pfam" id="PF14559">
    <property type="entry name" value="TPR_19"/>
    <property type="match status" value="1"/>
</dbReference>
<dbReference type="InterPro" id="IPR019734">
    <property type="entry name" value="TPR_rpt"/>
</dbReference>
<dbReference type="Pfam" id="PF00226">
    <property type="entry name" value="DnaJ"/>
    <property type="match status" value="1"/>
</dbReference>
<feature type="compositionally biased region" description="Low complexity" evidence="4">
    <location>
        <begin position="207"/>
        <end position="224"/>
    </location>
</feature>
<evidence type="ECO:0000256" key="1">
    <source>
        <dbReference type="ARBA" id="ARBA00022737"/>
    </source>
</evidence>
<dbReference type="PROSITE" id="PS50293">
    <property type="entry name" value="TPR_REGION"/>
    <property type="match status" value="1"/>
</dbReference>
<accession>A0A232LU36</accession>
<dbReference type="InterPro" id="IPR052758">
    <property type="entry name" value="SRC_co-chaperone"/>
</dbReference>
<dbReference type="SMART" id="SM00271">
    <property type="entry name" value="DnaJ"/>
    <property type="match status" value="1"/>
</dbReference>
<dbReference type="Proteomes" id="UP000243515">
    <property type="component" value="Unassembled WGS sequence"/>
</dbReference>
<dbReference type="AlphaFoldDB" id="A0A232LU36"/>
<feature type="region of interest" description="Disordered" evidence="4">
    <location>
        <begin position="1"/>
        <end position="252"/>
    </location>
</feature>
<dbReference type="SUPFAM" id="SSF48452">
    <property type="entry name" value="TPR-like"/>
    <property type="match status" value="2"/>
</dbReference>
<comment type="caution">
    <text evidence="6">The sequence shown here is derived from an EMBL/GenBank/DDBJ whole genome shotgun (WGS) entry which is preliminary data.</text>
</comment>
<feature type="repeat" description="TPR" evidence="3">
    <location>
        <begin position="253"/>
        <end position="286"/>
    </location>
</feature>
<dbReference type="PROSITE" id="PS50005">
    <property type="entry name" value="TPR"/>
    <property type="match status" value="4"/>
</dbReference>
<dbReference type="InterPro" id="IPR036869">
    <property type="entry name" value="J_dom_sf"/>
</dbReference>